<dbReference type="PROSITE" id="PS51879">
    <property type="entry name" value="RST"/>
    <property type="match status" value="1"/>
</dbReference>
<dbReference type="GO" id="GO:0005634">
    <property type="term" value="C:nucleus"/>
    <property type="evidence" value="ECO:0007669"/>
    <property type="project" value="UniProtKB-SubCell"/>
</dbReference>
<evidence type="ECO:0000256" key="4">
    <source>
        <dbReference type="ARBA" id="ARBA00023242"/>
    </source>
</evidence>
<gene>
    <name evidence="9" type="ORF">CDL15_Pgr018742</name>
    <name evidence="10" type="ORF">CRG98_033887</name>
</gene>
<keyword evidence="2" id="KW-0217">Developmental protein</keyword>
<feature type="region of interest" description="Disordered" evidence="5">
    <location>
        <begin position="455"/>
        <end position="510"/>
    </location>
</feature>
<dbReference type="EMBL" id="MTKT01005815">
    <property type="protein sequence ID" value="OWM64171.1"/>
    <property type="molecule type" value="Genomic_DNA"/>
</dbReference>
<name>A0A218VVY0_PUNGR</name>
<proteinExistence type="predicted"/>
<evidence type="ECO:0000256" key="2">
    <source>
        <dbReference type="ARBA" id="ARBA00022473"/>
    </source>
</evidence>
<dbReference type="InterPro" id="IPR004170">
    <property type="entry name" value="WWE_dom"/>
</dbReference>
<accession>A0A218VVY0</accession>
<keyword evidence="4" id="KW-0539">Nucleus</keyword>
<dbReference type="PROSITE" id="PS50918">
    <property type="entry name" value="WWE"/>
    <property type="match status" value="1"/>
</dbReference>
<sequence>MEFRIAKALDSASNQGILLKAKKKRAAHAAFTGNAARAALGMCNLPAKKVGKRRKLNGFNGESARCGCIFQKSIARYYSNFIRTGIPQRLMFYQNGEWTDFPQSLVGMIKKDFQMKKAAIEVELNGYSILLDFLHMFRVDLKTGSQQPIAWIDEAGSCFFPEIFADDSCHHQFGRHEDHLYRDSSGPRELKLQLEIDINGVDLRECSGESNTLEENIQNDLKPAGNQMTVAVEDACYRVPDQKRADTVGVNEQMEANLVPVVNPVEEELDPDFVQKMFLVNITSFGSVDIVDSQSCSSALGQARFELFHKQAEITKKHRGDANIQYAWLAITSEALSSVMTYGIGSCGALTNKSIYGTGVHLTSANYPNISAKYCDVDEKGIRHMVYCRVIMGNMEHVHRGSKQFHPSSEEFDSGVDDLQNPTHYVVWTMNVNTHIYPEFVISFKLQLDVKGNLSGSGSKVVSGVTTSLKGPKTQSKMDPSTINPETNSEPDSDNGGSPGRAPTMGSVAPRVPRSPWMPFPMLFDAIAEKVSPENMDMINSNYNLFRVKKITRDEFVKKLRFIVGDNLLRSTITGLQCKIPTKCEVEVMEQNVKGLGGY</sequence>
<dbReference type="Pfam" id="PF23467">
    <property type="entry name" value="WWE_5"/>
    <property type="match status" value="1"/>
</dbReference>
<dbReference type="Proteomes" id="UP000233551">
    <property type="component" value="Unassembled WGS sequence"/>
</dbReference>
<evidence type="ECO:0000259" key="6">
    <source>
        <dbReference type="PROSITE" id="PS50918"/>
    </source>
</evidence>
<reference evidence="11" key="1">
    <citation type="journal article" date="2017" name="Plant J.">
        <title>The pomegranate (Punica granatum L.) genome and the genomics of punicalagin biosynthesis.</title>
        <authorList>
            <person name="Qin G."/>
            <person name="Xu C."/>
            <person name="Ming R."/>
            <person name="Tang H."/>
            <person name="Guyot R."/>
            <person name="Kramer E.M."/>
            <person name="Hu Y."/>
            <person name="Yi X."/>
            <person name="Qi Y."/>
            <person name="Xu X."/>
            <person name="Gao Z."/>
            <person name="Pan H."/>
            <person name="Jian J."/>
            <person name="Tian Y."/>
            <person name="Yue Z."/>
            <person name="Xu Y."/>
        </authorList>
    </citation>
    <scope>NUCLEOTIDE SEQUENCE [LARGE SCALE GENOMIC DNA]</scope>
    <source>
        <strain evidence="11">cv. Dabenzi</strain>
    </source>
</reference>
<comment type="caution">
    <text evidence="9">The sequence shown here is derived from an EMBL/GenBank/DDBJ whole genome shotgun (WGS) entry which is preliminary data.</text>
</comment>
<dbReference type="InterPro" id="IPR012317">
    <property type="entry name" value="Poly(ADP-ribose)pol_cat_dom"/>
</dbReference>
<evidence type="ECO:0000313" key="9">
    <source>
        <dbReference type="EMBL" id="OWM64171.1"/>
    </source>
</evidence>
<evidence type="ECO:0000256" key="5">
    <source>
        <dbReference type="SAM" id="MobiDB-lite"/>
    </source>
</evidence>
<dbReference type="PROSITE" id="PS51059">
    <property type="entry name" value="PARP_CATALYTIC"/>
    <property type="match status" value="1"/>
</dbReference>
<feature type="domain" description="PARP catalytic" evidence="7">
    <location>
        <begin position="245"/>
        <end position="465"/>
    </location>
</feature>
<evidence type="ECO:0000259" key="8">
    <source>
        <dbReference type="PROSITE" id="PS51879"/>
    </source>
</evidence>
<evidence type="ECO:0000313" key="12">
    <source>
        <dbReference type="Proteomes" id="UP000233551"/>
    </source>
</evidence>
<evidence type="ECO:0000259" key="7">
    <source>
        <dbReference type="PROSITE" id="PS51059"/>
    </source>
</evidence>
<keyword evidence="12" id="KW-1185">Reference proteome</keyword>
<dbReference type="Gene3D" id="3.90.228.10">
    <property type="match status" value="1"/>
</dbReference>
<dbReference type="GeneID" id="116189209"/>
<dbReference type="InterPro" id="IPR022003">
    <property type="entry name" value="RST"/>
</dbReference>
<comment type="subcellular location">
    <subcellularLocation>
        <location evidence="1">Nucleus</location>
    </subcellularLocation>
</comment>
<evidence type="ECO:0000256" key="1">
    <source>
        <dbReference type="ARBA" id="ARBA00004123"/>
    </source>
</evidence>
<dbReference type="GO" id="GO:0003950">
    <property type="term" value="F:NAD+ poly-ADP-ribosyltransferase activity"/>
    <property type="evidence" value="ECO:0007669"/>
    <property type="project" value="InterPro"/>
</dbReference>
<feature type="compositionally biased region" description="Low complexity" evidence="5">
    <location>
        <begin position="455"/>
        <end position="469"/>
    </location>
</feature>
<organism evidence="9 11">
    <name type="scientific">Punica granatum</name>
    <name type="common">Pomegranate</name>
    <dbReference type="NCBI Taxonomy" id="22663"/>
    <lineage>
        <taxon>Eukaryota</taxon>
        <taxon>Viridiplantae</taxon>
        <taxon>Streptophyta</taxon>
        <taxon>Embryophyta</taxon>
        <taxon>Tracheophyta</taxon>
        <taxon>Spermatophyta</taxon>
        <taxon>Magnoliopsida</taxon>
        <taxon>eudicotyledons</taxon>
        <taxon>Gunneridae</taxon>
        <taxon>Pentapetalae</taxon>
        <taxon>rosids</taxon>
        <taxon>malvids</taxon>
        <taxon>Myrtales</taxon>
        <taxon>Lythraceae</taxon>
        <taxon>Punica</taxon>
    </lineage>
</organism>
<keyword evidence="3" id="KW-0346">Stress response</keyword>
<feature type="compositionally biased region" description="Polar residues" evidence="5">
    <location>
        <begin position="473"/>
        <end position="490"/>
    </location>
</feature>
<protein>
    <submittedName>
        <fullName evidence="9">Uncharacterized protein</fullName>
    </submittedName>
</protein>
<evidence type="ECO:0000313" key="11">
    <source>
        <dbReference type="Proteomes" id="UP000197138"/>
    </source>
</evidence>
<reference evidence="10 12" key="3">
    <citation type="submission" date="2017-11" db="EMBL/GenBank/DDBJ databases">
        <title>De-novo sequencing of pomegranate (Punica granatum L.) genome.</title>
        <authorList>
            <person name="Akparov Z."/>
            <person name="Amiraslanov A."/>
            <person name="Hajiyeva S."/>
            <person name="Abbasov M."/>
            <person name="Kaur K."/>
            <person name="Hamwieh A."/>
            <person name="Solovyev V."/>
            <person name="Salamov A."/>
            <person name="Braich B."/>
            <person name="Kosarev P."/>
            <person name="Mahmoud A."/>
            <person name="Hajiyev E."/>
            <person name="Babayeva S."/>
            <person name="Izzatullayeva V."/>
            <person name="Mammadov A."/>
            <person name="Mammadov A."/>
            <person name="Sharifova S."/>
            <person name="Ojaghi J."/>
            <person name="Eynullazada K."/>
            <person name="Bayramov B."/>
            <person name="Abdulazimova A."/>
            <person name="Shahmuradov I."/>
        </authorList>
    </citation>
    <scope>NUCLEOTIDE SEQUENCE [LARGE SCALE GENOMIC DNA]</scope>
    <source>
        <strain evidence="10">AG2017</strain>
        <strain evidence="12">cv. AG2017</strain>
        <tissue evidence="10">Leaf</tissue>
    </source>
</reference>
<dbReference type="OrthoDB" id="6133115at2759"/>
<feature type="domain" description="WWE" evidence="6">
    <location>
        <begin position="76"/>
        <end position="151"/>
    </location>
</feature>
<dbReference type="PANTHER" id="PTHR32263">
    <property type="entry name" value="INACTIVE POLY [ADP-RIBOSE] POLYMERASE SRO4-RELATED"/>
    <property type="match status" value="1"/>
</dbReference>
<dbReference type="EMBL" id="PGOL01002701">
    <property type="protein sequence ID" value="PKI45754.1"/>
    <property type="molecule type" value="Genomic_DNA"/>
</dbReference>
<reference evidence="9" key="2">
    <citation type="submission" date="2017-06" db="EMBL/GenBank/DDBJ databases">
        <title>The pomegranate genome and the genomics of punicalagin biosynthesis.</title>
        <authorList>
            <person name="Xu C."/>
        </authorList>
    </citation>
    <scope>NUCLEOTIDE SEQUENCE [LARGE SCALE GENOMIC DNA]</scope>
    <source>
        <tissue evidence="9">Fresh leaf</tissue>
    </source>
</reference>
<dbReference type="AlphaFoldDB" id="A0A218VVY0"/>
<dbReference type="SUPFAM" id="SSF56399">
    <property type="entry name" value="ADP-ribosylation"/>
    <property type="match status" value="1"/>
</dbReference>
<dbReference type="Proteomes" id="UP000197138">
    <property type="component" value="Unassembled WGS sequence"/>
</dbReference>
<dbReference type="InterPro" id="IPR057823">
    <property type="entry name" value="WWE_RCD1"/>
</dbReference>
<dbReference type="InterPro" id="IPR044964">
    <property type="entry name" value="RCD1/SRO1-5"/>
</dbReference>
<evidence type="ECO:0000313" key="10">
    <source>
        <dbReference type="EMBL" id="PKI45754.1"/>
    </source>
</evidence>
<dbReference type="STRING" id="22663.A0A218VVY0"/>
<feature type="domain" description="RST" evidence="8">
    <location>
        <begin position="511"/>
        <end position="582"/>
    </location>
</feature>
<dbReference type="Pfam" id="PF12174">
    <property type="entry name" value="RST"/>
    <property type="match status" value="1"/>
</dbReference>
<dbReference type="PANTHER" id="PTHR32263:SF5">
    <property type="entry name" value="INACTIVE POLY [ADP-RIBOSE] POLYMERASE SRO1-RELATED"/>
    <property type="match status" value="1"/>
</dbReference>
<evidence type="ECO:0000256" key="3">
    <source>
        <dbReference type="ARBA" id="ARBA00023016"/>
    </source>
</evidence>